<dbReference type="PANTHER" id="PTHR35046">
    <property type="entry name" value="ZINC KNUCKLE (CCHC-TYPE) FAMILY PROTEIN"/>
    <property type="match status" value="1"/>
</dbReference>
<evidence type="ECO:0000259" key="1">
    <source>
        <dbReference type="PROSITE" id="PS50994"/>
    </source>
</evidence>
<dbReference type="EMBL" id="JAAIUW010000006">
    <property type="protein sequence ID" value="KAF7826258.1"/>
    <property type="molecule type" value="Genomic_DNA"/>
</dbReference>
<sequence>MLSSKLLGFEHLKELYTRDSDFADFCHAFEHAAFNTFYRHEGFLFKNKKLCIPICSVRELLVRESHSGGLMEHFGVQKTLDMLNEHFYWPNMRKVVEKIYAKCTACKQAMSKSMPHGLHTPSPVPTEPWTDISMDFVLSLPRTRKGRDNIFVVVDKFSKMAHFIACHKIDHATNIADLFFRKVVRLHGVPKTIVSYRDAKFVSHHLKLFMVLIH</sequence>
<dbReference type="Proteomes" id="UP000634136">
    <property type="component" value="Unassembled WGS sequence"/>
</dbReference>
<feature type="domain" description="Integrase catalytic" evidence="1">
    <location>
        <begin position="124"/>
        <end position="214"/>
    </location>
</feature>
<dbReference type="AlphaFoldDB" id="A0A834TP68"/>
<evidence type="ECO:0000313" key="2">
    <source>
        <dbReference type="EMBL" id="KAF7826258.1"/>
    </source>
</evidence>
<keyword evidence="3" id="KW-1185">Reference proteome</keyword>
<proteinExistence type="predicted"/>
<organism evidence="2 3">
    <name type="scientific">Senna tora</name>
    <dbReference type="NCBI Taxonomy" id="362788"/>
    <lineage>
        <taxon>Eukaryota</taxon>
        <taxon>Viridiplantae</taxon>
        <taxon>Streptophyta</taxon>
        <taxon>Embryophyta</taxon>
        <taxon>Tracheophyta</taxon>
        <taxon>Spermatophyta</taxon>
        <taxon>Magnoliopsida</taxon>
        <taxon>eudicotyledons</taxon>
        <taxon>Gunneridae</taxon>
        <taxon>Pentapetalae</taxon>
        <taxon>rosids</taxon>
        <taxon>fabids</taxon>
        <taxon>Fabales</taxon>
        <taxon>Fabaceae</taxon>
        <taxon>Caesalpinioideae</taxon>
        <taxon>Cassia clade</taxon>
        <taxon>Senna</taxon>
    </lineage>
</organism>
<comment type="caution">
    <text evidence="2">The sequence shown here is derived from an EMBL/GenBank/DDBJ whole genome shotgun (WGS) entry which is preliminary data.</text>
</comment>
<dbReference type="Gene3D" id="3.30.420.10">
    <property type="entry name" value="Ribonuclease H-like superfamily/Ribonuclease H"/>
    <property type="match status" value="1"/>
</dbReference>
<dbReference type="PROSITE" id="PS50994">
    <property type="entry name" value="INTEGRASE"/>
    <property type="match status" value="1"/>
</dbReference>
<reference evidence="2" key="1">
    <citation type="submission" date="2020-09" db="EMBL/GenBank/DDBJ databases">
        <title>Genome-Enabled Discovery of Anthraquinone Biosynthesis in Senna tora.</title>
        <authorList>
            <person name="Kang S.-H."/>
            <person name="Pandey R.P."/>
            <person name="Lee C.-M."/>
            <person name="Sim J.-S."/>
            <person name="Jeong J.-T."/>
            <person name="Choi B.-S."/>
            <person name="Jung M."/>
            <person name="Ginzburg D."/>
            <person name="Zhao K."/>
            <person name="Won S.Y."/>
            <person name="Oh T.-J."/>
            <person name="Yu Y."/>
            <person name="Kim N.-H."/>
            <person name="Lee O.R."/>
            <person name="Lee T.-H."/>
            <person name="Bashyal P."/>
            <person name="Kim T.-S."/>
            <person name="Lee W.-H."/>
            <person name="Kawkins C."/>
            <person name="Kim C.-K."/>
            <person name="Kim J.S."/>
            <person name="Ahn B.O."/>
            <person name="Rhee S.Y."/>
            <person name="Sohng J.K."/>
        </authorList>
    </citation>
    <scope>NUCLEOTIDE SEQUENCE</scope>
    <source>
        <tissue evidence="2">Leaf</tissue>
    </source>
</reference>
<accession>A0A834TP68</accession>
<protein>
    <submittedName>
        <fullName evidence="2">Transposon Ty3-G Gag-Pol polyprotein</fullName>
    </submittedName>
</protein>
<gene>
    <name evidence="2" type="ORF">G2W53_017422</name>
</gene>
<dbReference type="Gene3D" id="1.10.340.70">
    <property type="match status" value="1"/>
</dbReference>
<dbReference type="SUPFAM" id="SSF53098">
    <property type="entry name" value="Ribonuclease H-like"/>
    <property type="match status" value="1"/>
</dbReference>
<dbReference type="PANTHER" id="PTHR35046:SF9">
    <property type="entry name" value="RNA-DIRECTED DNA POLYMERASE"/>
    <property type="match status" value="1"/>
</dbReference>
<dbReference type="FunFam" id="1.10.340.70:FF:000001">
    <property type="entry name" value="Retrovirus-related Pol polyprotein from transposon gypsy-like Protein"/>
    <property type="match status" value="1"/>
</dbReference>
<dbReference type="GO" id="GO:0003676">
    <property type="term" value="F:nucleic acid binding"/>
    <property type="evidence" value="ECO:0007669"/>
    <property type="project" value="InterPro"/>
</dbReference>
<name>A0A834TP68_9FABA</name>
<dbReference type="OrthoDB" id="407598at2759"/>
<dbReference type="GO" id="GO:0015074">
    <property type="term" value="P:DNA integration"/>
    <property type="evidence" value="ECO:0007669"/>
    <property type="project" value="InterPro"/>
</dbReference>
<dbReference type="InterPro" id="IPR012337">
    <property type="entry name" value="RNaseH-like_sf"/>
</dbReference>
<dbReference type="InterPro" id="IPR041588">
    <property type="entry name" value="Integrase_H2C2"/>
</dbReference>
<dbReference type="InterPro" id="IPR036397">
    <property type="entry name" value="RNaseH_sf"/>
</dbReference>
<dbReference type="Pfam" id="PF17921">
    <property type="entry name" value="Integrase_H2C2"/>
    <property type="match status" value="1"/>
</dbReference>
<dbReference type="InterPro" id="IPR001584">
    <property type="entry name" value="Integrase_cat-core"/>
</dbReference>
<evidence type="ECO:0000313" key="3">
    <source>
        <dbReference type="Proteomes" id="UP000634136"/>
    </source>
</evidence>